<evidence type="ECO:0000256" key="2">
    <source>
        <dbReference type="ARBA" id="ARBA00022574"/>
    </source>
</evidence>
<comment type="subunit">
    <text evidence="5">Part of TORC1 complex. Part of the TORC2 complex.</text>
</comment>
<dbReference type="GO" id="GO:0032956">
    <property type="term" value="P:regulation of actin cytoskeleton organization"/>
    <property type="evidence" value="ECO:0007669"/>
    <property type="project" value="TreeGrafter"/>
</dbReference>
<feature type="non-terminal residue" evidence="6">
    <location>
        <position position="236"/>
    </location>
</feature>
<dbReference type="InterPro" id="IPR036322">
    <property type="entry name" value="WD40_repeat_dom_sf"/>
</dbReference>
<dbReference type="OrthoDB" id="400at2759"/>
<dbReference type="Gene3D" id="2.130.10.10">
    <property type="entry name" value="YVTN repeat-like/Quinoprotein amine dehydrogenase"/>
    <property type="match status" value="1"/>
</dbReference>
<keyword evidence="5" id="KW-0963">Cytoplasm</keyword>
<dbReference type="InterPro" id="IPR001680">
    <property type="entry name" value="WD40_rpt"/>
</dbReference>
<dbReference type="InterPro" id="IPR015943">
    <property type="entry name" value="WD40/YVTN_repeat-like_dom_sf"/>
</dbReference>
<dbReference type="InterPro" id="IPR019775">
    <property type="entry name" value="WD40_repeat_CS"/>
</dbReference>
<sequence length="236" mass="26770">MDIPVDSACCLEEQKHFMANKPKALERWIVFFLFKIFHHQPSHFWRILFEHTYFATLSLFSQFAGHQHIRMYDLTSATTNPVTNYEGISKNVTAVGFAEHGQWMYTGSEDNTARIWDIRTKTFQCSRIFQVGASVNAVCLLPNQTEMIVGDQSGVIHVWDVRTDRNEQLIPETGASVQSVAVDRDARMMTAINNKGYCYVWNLTCVPGEPAKLKPKARIPAHAPSYGVHCTISPDT</sequence>
<dbReference type="InterPro" id="IPR037588">
    <property type="entry name" value="MLST8"/>
</dbReference>
<organism evidence="6 7">
    <name type="scientific">Nesidiocoris tenuis</name>
    <dbReference type="NCBI Taxonomy" id="355587"/>
    <lineage>
        <taxon>Eukaryota</taxon>
        <taxon>Metazoa</taxon>
        <taxon>Ecdysozoa</taxon>
        <taxon>Arthropoda</taxon>
        <taxon>Hexapoda</taxon>
        <taxon>Insecta</taxon>
        <taxon>Pterygota</taxon>
        <taxon>Neoptera</taxon>
        <taxon>Paraneoptera</taxon>
        <taxon>Hemiptera</taxon>
        <taxon>Heteroptera</taxon>
        <taxon>Panheteroptera</taxon>
        <taxon>Cimicomorpha</taxon>
        <taxon>Miridae</taxon>
        <taxon>Dicyphina</taxon>
        <taxon>Nesidiocoris</taxon>
    </lineage>
</organism>
<evidence type="ECO:0000256" key="4">
    <source>
        <dbReference type="PROSITE-ProRule" id="PRU00221"/>
    </source>
</evidence>
<dbReference type="Pfam" id="PF00400">
    <property type="entry name" value="WD40"/>
    <property type="match status" value="2"/>
</dbReference>
<accession>A0A6H5H5W9</accession>
<dbReference type="GO" id="GO:0031929">
    <property type="term" value="P:TOR signaling"/>
    <property type="evidence" value="ECO:0007669"/>
    <property type="project" value="UniProtKB-UniRule"/>
</dbReference>
<dbReference type="Proteomes" id="UP000479000">
    <property type="component" value="Unassembled WGS sequence"/>
</dbReference>
<dbReference type="PROSITE" id="PS50294">
    <property type="entry name" value="WD_REPEATS_REGION"/>
    <property type="match status" value="1"/>
</dbReference>
<evidence type="ECO:0000256" key="1">
    <source>
        <dbReference type="ARBA" id="ARBA00009890"/>
    </source>
</evidence>
<dbReference type="PROSITE" id="PS50082">
    <property type="entry name" value="WD_REPEATS_2"/>
    <property type="match status" value="1"/>
</dbReference>
<name>A0A6H5H5W9_9HEMI</name>
<proteinExistence type="inferred from homology"/>
<keyword evidence="2 4" id="KW-0853">WD repeat</keyword>
<feature type="repeat" description="WD" evidence="4">
    <location>
        <begin position="85"/>
        <end position="120"/>
    </location>
</feature>
<dbReference type="PANTHER" id="PTHR19842">
    <property type="entry name" value="G BETA-LIKE PROTEIN GBL"/>
    <property type="match status" value="1"/>
</dbReference>
<evidence type="ECO:0000256" key="5">
    <source>
        <dbReference type="RuleBase" id="RU369068"/>
    </source>
</evidence>
<evidence type="ECO:0000256" key="3">
    <source>
        <dbReference type="ARBA" id="ARBA00022737"/>
    </source>
</evidence>
<dbReference type="GO" id="GO:0031931">
    <property type="term" value="C:TORC1 complex"/>
    <property type="evidence" value="ECO:0007669"/>
    <property type="project" value="UniProtKB-UniRule"/>
</dbReference>
<dbReference type="SUPFAM" id="SSF50978">
    <property type="entry name" value="WD40 repeat-like"/>
    <property type="match status" value="1"/>
</dbReference>
<gene>
    <name evidence="6" type="ORF">NTEN_LOCUS15942</name>
</gene>
<dbReference type="PANTHER" id="PTHR19842:SF0">
    <property type="entry name" value="TARGET OF RAPAMYCIN COMPLEX SUBUNIT LST8"/>
    <property type="match status" value="1"/>
</dbReference>
<keyword evidence="3 5" id="KW-0677">Repeat</keyword>
<dbReference type="GO" id="GO:0005737">
    <property type="term" value="C:cytoplasm"/>
    <property type="evidence" value="ECO:0007669"/>
    <property type="project" value="UniProtKB-SubCell"/>
</dbReference>
<dbReference type="SMART" id="SM00320">
    <property type="entry name" value="WD40"/>
    <property type="match status" value="3"/>
</dbReference>
<dbReference type="PROSITE" id="PS00678">
    <property type="entry name" value="WD_REPEATS_1"/>
    <property type="match status" value="1"/>
</dbReference>
<comment type="subcellular location">
    <subcellularLocation>
        <location evidence="5">Cytoplasm</location>
    </subcellularLocation>
</comment>
<evidence type="ECO:0000313" key="7">
    <source>
        <dbReference type="Proteomes" id="UP000479000"/>
    </source>
</evidence>
<reference evidence="6 7" key="1">
    <citation type="submission" date="2020-02" db="EMBL/GenBank/DDBJ databases">
        <authorList>
            <person name="Ferguson B K."/>
        </authorList>
    </citation>
    <scope>NUCLEOTIDE SEQUENCE [LARGE SCALE GENOMIC DNA]</scope>
</reference>
<comment type="function">
    <text evidence="5">Subunit of TORC1 and TORC2, which regulate cell growth and survival in response to nutrient and hormonal signals.</text>
</comment>
<keyword evidence="7" id="KW-1185">Reference proteome</keyword>
<evidence type="ECO:0000313" key="6">
    <source>
        <dbReference type="EMBL" id="CAB0010949.1"/>
    </source>
</evidence>
<dbReference type="EMBL" id="CADCXU010023484">
    <property type="protein sequence ID" value="CAB0010949.1"/>
    <property type="molecule type" value="Genomic_DNA"/>
</dbReference>
<dbReference type="AlphaFoldDB" id="A0A6H5H5W9"/>
<dbReference type="GO" id="GO:0031932">
    <property type="term" value="C:TORC2 complex"/>
    <property type="evidence" value="ECO:0007669"/>
    <property type="project" value="UniProtKB-UniRule"/>
</dbReference>
<comment type="similarity">
    <text evidence="1 5">Belongs to the WD repeat LST8 family.</text>
</comment>
<protein>
    <recommendedName>
        <fullName evidence="5">Target of rapamycin complex subunit lst8</fullName>
        <shortName evidence="5">TORC subunit lst8</shortName>
    </recommendedName>
</protein>